<sequence>MPTYMVIRYFSSRVSNTCEDCVNEKTDGYDDILNLVSELGTGSINDVTETTEPAVHQHSLGMITNLAKNIDELRTEMTNMAQKMNNFEAIKPEKSLYSDIVRSTTPDTVQHVIVKTKDPNQQPRTDAISAALKTVPITKMTTNSSGHLKITLPHLKAKSDALKALSISQDVVSKHKVSAVRKILPKITICSVPPDIDDDELKQCVMDKNPIISDLVADGEKFEVLFSKTPENGSKMAIVRVSPLVRDVIMKTSALYIQNMRCGTYDRYWVRRCGHCL</sequence>
<protein>
    <submittedName>
        <fullName evidence="2">Uncharacterized protein</fullName>
    </submittedName>
</protein>
<dbReference type="AlphaFoldDB" id="A0AAE1PIS3"/>
<gene>
    <name evidence="2" type="ORF">Pmani_019505</name>
</gene>
<accession>A0AAE1PIS3</accession>
<comment type="caution">
    <text evidence="2">The sequence shown here is derived from an EMBL/GenBank/DDBJ whole genome shotgun (WGS) entry which is preliminary data.</text>
</comment>
<reference evidence="2" key="1">
    <citation type="submission" date="2023-11" db="EMBL/GenBank/DDBJ databases">
        <title>Genome assemblies of two species of porcelain crab, Petrolisthes cinctipes and Petrolisthes manimaculis (Anomura: Porcellanidae).</title>
        <authorList>
            <person name="Angst P."/>
        </authorList>
    </citation>
    <scope>NUCLEOTIDE SEQUENCE</scope>
    <source>
        <strain evidence="2">PB745_02</strain>
        <tissue evidence="2">Gill</tissue>
    </source>
</reference>
<evidence type="ECO:0000256" key="1">
    <source>
        <dbReference type="SAM" id="Coils"/>
    </source>
</evidence>
<feature type="coiled-coil region" evidence="1">
    <location>
        <begin position="63"/>
        <end position="90"/>
    </location>
</feature>
<evidence type="ECO:0000313" key="2">
    <source>
        <dbReference type="EMBL" id="KAK4308828.1"/>
    </source>
</evidence>
<name>A0AAE1PIS3_9EUCA</name>
<keyword evidence="1" id="KW-0175">Coiled coil</keyword>
<keyword evidence="3" id="KW-1185">Reference proteome</keyword>
<organism evidence="2 3">
    <name type="scientific">Petrolisthes manimaculis</name>
    <dbReference type="NCBI Taxonomy" id="1843537"/>
    <lineage>
        <taxon>Eukaryota</taxon>
        <taxon>Metazoa</taxon>
        <taxon>Ecdysozoa</taxon>
        <taxon>Arthropoda</taxon>
        <taxon>Crustacea</taxon>
        <taxon>Multicrustacea</taxon>
        <taxon>Malacostraca</taxon>
        <taxon>Eumalacostraca</taxon>
        <taxon>Eucarida</taxon>
        <taxon>Decapoda</taxon>
        <taxon>Pleocyemata</taxon>
        <taxon>Anomura</taxon>
        <taxon>Galatheoidea</taxon>
        <taxon>Porcellanidae</taxon>
        <taxon>Petrolisthes</taxon>
    </lineage>
</organism>
<dbReference type="EMBL" id="JAWZYT010001839">
    <property type="protein sequence ID" value="KAK4308828.1"/>
    <property type="molecule type" value="Genomic_DNA"/>
</dbReference>
<evidence type="ECO:0000313" key="3">
    <source>
        <dbReference type="Proteomes" id="UP001292094"/>
    </source>
</evidence>
<dbReference type="Proteomes" id="UP001292094">
    <property type="component" value="Unassembled WGS sequence"/>
</dbReference>
<proteinExistence type="predicted"/>